<accession>A0A369KAW8</accession>
<dbReference type="GO" id="GO:0015074">
    <property type="term" value="P:DNA integration"/>
    <property type="evidence" value="ECO:0007669"/>
    <property type="project" value="UniProtKB-KW"/>
</dbReference>
<protein>
    <submittedName>
        <fullName evidence="11">Retrovirus-related Pol polyprotein from transposon TNT 1-94</fullName>
    </submittedName>
</protein>
<dbReference type="GO" id="GO:0046872">
    <property type="term" value="F:metal ion binding"/>
    <property type="evidence" value="ECO:0007669"/>
    <property type="project" value="UniProtKB-KW"/>
</dbReference>
<evidence type="ECO:0000256" key="4">
    <source>
        <dbReference type="ARBA" id="ARBA00022759"/>
    </source>
</evidence>
<reference evidence="11" key="1">
    <citation type="submission" date="2018-04" db="EMBL/GenBank/DDBJ databases">
        <title>Whole genome sequencing of Hypsizygus marmoreus.</title>
        <authorList>
            <person name="Choi I.-G."/>
            <person name="Min B."/>
            <person name="Kim J.-G."/>
            <person name="Kim S."/>
            <person name="Oh Y.-L."/>
            <person name="Kong W.-S."/>
            <person name="Park H."/>
            <person name="Jeong J."/>
            <person name="Song E.-S."/>
        </authorList>
    </citation>
    <scope>NUCLEOTIDE SEQUENCE [LARGE SCALE GENOMIC DNA]</scope>
    <source>
        <strain evidence="11">51987-8</strain>
    </source>
</reference>
<keyword evidence="6" id="KW-0460">Magnesium</keyword>
<dbReference type="Pfam" id="PF14223">
    <property type="entry name" value="Retrotran_gag_2"/>
    <property type="match status" value="1"/>
</dbReference>
<dbReference type="GO" id="GO:0003887">
    <property type="term" value="F:DNA-directed DNA polymerase activity"/>
    <property type="evidence" value="ECO:0007669"/>
    <property type="project" value="UniProtKB-KW"/>
</dbReference>
<proteinExistence type="predicted"/>
<dbReference type="PANTHER" id="PTHR42648:SF11">
    <property type="entry name" value="TRANSPOSON TY4-P GAG-POL POLYPROTEIN"/>
    <property type="match status" value="1"/>
</dbReference>
<name>A0A369KAW8_HYPMA</name>
<dbReference type="STRING" id="39966.A0A369KAW8"/>
<dbReference type="GO" id="GO:0016787">
    <property type="term" value="F:hydrolase activity"/>
    <property type="evidence" value="ECO:0007669"/>
    <property type="project" value="UniProtKB-KW"/>
</dbReference>
<dbReference type="Proteomes" id="UP000076154">
    <property type="component" value="Unassembled WGS sequence"/>
</dbReference>
<dbReference type="GO" id="GO:0003964">
    <property type="term" value="F:RNA-directed DNA polymerase activity"/>
    <property type="evidence" value="ECO:0007669"/>
    <property type="project" value="UniProtKB-KW"/>
</dbReference>
<evidence type="ECO:0000256" key="6">
    <source>
        <dbReference type="ARBA" id="ARBA00022842"/>
    </source>
</evidence>
<keyword evidence="3" id="KW-0479">Metal-binding</keyword>
<dbReference type="GO" id="GO:0006310">
    <property type="term" value="P:DNA recombination"/>
    <property type="evidence" value="ECO:0007669"/>
    <property type="project" value="UniProtKB-KW"/>
</dbReference>
<dbReference type="InterPro" id="IPR012337">
    <property type="entry name" value="RNaseH-like_sf"/>
</dbReference>
<keyword evidence="9" id="KW-0808">Transferase</keyword>
<keyword evidence="12" id="KW-1185">Reference proteome</keyword>
<evidence type="ECO:0000256" key="8">
    <source>
        <dbReference type="ARBA" id="ARBA00022918"/>
    </source>
</evidence>
<gene>
    <name evidence="11" type="primary">POLX_6</name>
    <name evidence="11" type="ORF">Hypma_005708</name>
</gene>
<keyword evidence="5" id="KW-0378">Hydrolase</keyword>
<evidence type="ECO:0000256" key="2">
    <source>
        <dbReference type="ARBA" id="ARBA00022722"/>
    </source>
</evidence>
<evidence type="ECO:0000256" key="10">
    <source>
        <dbReference type="ARBA" id="ARBA00023172"/>
    </source>
</evidence>
<organism evidence="11 12">
    <name type="scientific">Hypsizygus marmoreus</name>
    <name type="common">White beech mushroom</name>
    <name type="synonym">Agaricus marmoreus</name>
    <dbReference type="NCBI Taxonomy" id="39966"/>
    <lineage>
        <taxon>Eukaryota</taxon>
        <taxon>Fungi</taxon>
        <taxon>Dikarya</taxon>
        <taxon>Basidiomycota</taxon>
        <taxon>Agaricomycotina</taxon>
        <taxon>Agaricomycetes</taxon>
        <taxon>Agaricomycetidae</taxon>
        <taxon>Agaricales</taxon>
        <taxon>Tricholomatineae</taxon>
        <taxon>Lyophyllaceae</taxon>
        <taxon>Hypsizygus</taxon>
    </lineage>
</organism>
<evidence type="ECO:0000256" key="7">
    <source>
        <dbReference type="ARBA" id="ARBA00022908"/>
    </source>
</evidence>
<dbReference type="EMBL" id="LUEZ02000004">
    <property type="protein sequence ID" value="RDB30590.1"/>
    <property type="molecule type" value="Genomic_DNA"/>
</dbReference>
<dbReference type="InParanoid" id="A0A369KAW8"/>
<evidence type="ECO:0000256" key="3">
    <source>
        <dbReference type="ARBA" id="ARBA00022723"/>
    </source>
</evidence>
<keyword evidence="8" id="KW-0695">RNA-directed DNA polymerase</keyword>
<evidence type="ECO:0000256" key="9">
    <source>
        <dbReference type="ARBA" id="ARBA00022932"/>
    </source>
</evidence>
<keyword evidence="1" id="KW-0548">Nucleotidyltransferase</keyword>
<comment type="caution">
    <text evidence="11">The sequence shown here is derived from an EMBL/GenBank/DDBJ whole genome shotgun (WGS) entry which is preliminary data.</text>
</comment>
<evidence type="ECO:0000313" key="12">
    <source>
        <dbReference type="Proteomes" id="UP000076154"/>
    </source>
</evidence>
<dbReference type="PANTHER" id="PTHR42648">
    <property type="entry name" value="TRANSPOSASE, PUTATIVE-RELATED"/>
    <property type="match status" value="1"/>
</dbReference>
<keyword evidence="4" id="KW-0255">Endonuclease</keyword>
<keyword evidence="7" id="KW-0229">DNA integration</keyword>
<sequence>MSLTSKIMNMLTLKRLCRYVIGTAHQPEELQERGRSFYKVQMLNSLSDKELEEHEDAIKEWLQKENEPTTATVWKKLTSIYANKGIIFETDLLMRLQTPCYIKGDDMCKHLTDLTSLKECLTEIGSPLSDKFFASYICTSLSLAPSYRPLFTTLATAARKKEKPTMSNELKWHLLEEANSAELKKNMNKSNSVMLAAHARFRVKGKRKSKDSHHCSNCNKDGHTIDQCFEEGREKAGDAPEWWVQKHGNKSKEKEKAKSANVTDKVKKDDKIENYAFLTLTIDTPSDDENINVALYVTLPLGMITKPMPPLCLLPPEPIHAADGCIFSAIGKEELCVQLPMKNGEKSTLILLKKVYYAPQMAFTLISVSCLHRAGYFLYIKDGMCITCSPKLQQRIIGCVSELRGLYCADSSTVSSSPQLNINLASKEAVHLGMITGIELDMTSEPEFCKPCIKGKATRHSFPKESETEYTKYDKKVVADLWGPAQIKSLGGAKYYYLNFDKYSHEEYVDFLHHNAAEHSNRTHVKGAHTIMIAAGLPKYLWAEAIRHYVWLQNHTLMSALPGNITPYERATTKKPNLSIIQEWSAIAYIKHHSAGSIRKKAFALEQLTFPRLSQSFPQHLKAAQSTLSCSEKV</sequence>
<keyword evidence="9" id="KW-0239">DNA-directed DNA polymerase</keyword>
<evidence type="ECO:0000313" key="11">
    <source>
        <dbReference type="EMBL" id="RDB30590.1"/>
    </source>
</evidence>
<dbReference type="OrthoDB" id="3251181at2759"/>
<dbReference type="AlphaFoldDB" id="A0A369KAW8"/>
<dbReference type="SUPFAM" id="SSF53098">
    <property type="entry name" value="Ribonuclease H-like"/>
    <property type="match status" value="1"/>
</dbReference>
<dbReference type="InterPro" id="IPR039537">
    <property type="entry name" value="Retrotran_Ty1/copia-like"/>
</dbReference>
<dbReference type="GO" id="GO:0004519">
    <property type="term" value="F:endonuclease activity"/>
    <property type="evidence" value="ECO:0007669"/>
    <property type="project" value="UniProtKB-KW"/>
</dbReference>
<keyword evidence="2" id="KW-0540">Nuclease</keyword>
<keyword evidence="10" id="KW-0233">DNA recombination</keyword>
<evidence type="ECO:0000256" key="5">
    <source>
        <dbReference type="ARBA" id="ARBA00022801"/>
    </source>
</evidence>
<evidence type="ECO:0000256" key="1">
    <source>
        <dbReference type="ARBA" id="ARBA00022695"/>
    </source>
</evidence>